<dbReference type="Pfam" id="PF19054">
    <property type="entry name" value="DUF5753"/>
    <property type="match status" value="1"/>
</dbReference>
<dbReference type="AlphaFoldDB" id="A0A1I6PJS5"/>
<dbReference type="Proteomes" id="UP000198852">
    <property type="component" value="Unassembled WGS sequence"/>
</dbReference>
<gene>
    <name evidence="2" type="ORF">SAMN05660874_00860</name>
</gene>
<dbReference type="Pfam" id="PF13560">
    <property type="entry name" value="HTH_31"/>
    <property type="match status" value="1"/>
</dbReference>
<dbReference type="GO" id="GO:0003677">
    <property type="term" value="F:DNA binding"/>
    <property type="evidence" value="ECO:0007669"/>
    <property type="project" value="InterPro"/>
</dbReference>
<dbReference type="InterPro" id="IPR001387">
    <property type="entry name" value="Cro/C1-type_HTH"/>
</dbReference>
<dbReference type="InterPro" id="IPR043917">
    <property type="entry name" value="DUF5753"/>
</dbReference>
<dbReference type="CDD" id="cd00093">
    <property type="entry name" value="HTH_XRE"/>
    <property type="match status" value="1"/>
</dbReference>
<dbReference type="PROSITE" id="PS50943">
    <property type="entry name" value="HTH_CROC1"/>
    <property type="match status" value="1"/>
</dbReference>
<keyword evidence="3" id="KW-1185">Reference proteome</keyword>
<dbReference type="InterPro" id="IPR010982">
    <property type="entry name" value="Lambda_DNA-bd_dom_sf"/>
</dbReference>
<accession>A0A1I6PJS5</accession>
<dbReference type="Gene3D" id="1.10.260.40">
    <property type="entry name" value="lambda repressor-like DNA-binding domains"/>
    <property type="match status" value="1"/>
</dbReference>
<dbReference type="SMART" id="SM00530">
    <property type="entry name" value="HTH_XRE"/>
    <property type="match status" value="1"/>
</dbReference>
<dbReference type="EMBL" id="FOZX01000001">
    <property type="protein sequence ID" value="SFS40501.1"/>
    <property type="molecule type" value="Genomic_DNA"/>
</dbReference>
<reference evidence="3" key="1">
    <citation type="submission" date="2016-10" db="EMBL/GenBank/DDBJ databases">
        <authorList>
            <person name="Varghese N."/>
            <person name="Submissions S."/>
        </authorList>
    </citation>
    <scope>NUCLEOTIDE SEQUENCE [LARGE SCALE GENOMIC DNA]</scope>
    <source>
        <strain evidence="3">DSM 44771</strain>
    </source>
</reference>
<organism evidence="2 3">
    <name type="scientific">Saccharopolyspora flava</name>
    <dbReference type="NCBI Taxonomy" id="95161"/>
    <lineage>
        <taxon>Bacteria</taxon>
        <taxon>Bacillati</taxon>
        <taxon>Actinomycetota</taxon>
        <taxon>Actinomycetes</taxon>
        <taxon>Pseudonocardiales</taxon>
        <taxon>Pseudonocardiaceae</taxon>
        <taxon>Saccharopolyspora</taxon>
    </lineage>
</organism>
<sequence length="285" mass="31846">MHTSESDGHVTEIDKRRREFGDRLRLLRERAELTGHELAERAGWKQPKISKLETGKQTPTDSDVLAWCEATGATESATEQLRDDLRELKVTYDSWRRTQHEGSRARQQESVGLSSSAAVIRAVEVGVVPGLVQVPDYAREVFRLYSALNGTKADVEESVAARMQRQSVLYDTSKRIEILVAEAALRYPICPPEIMAAQLDRLGALVGMATVRFGVLPLDRRVPYMPLHGYTLFDGLALVENVTGEMRIRDEDEVATYHALTDQLWNAAAEGEEARSVLAALRSEL</sequence>
<proteinExistence type="predicted"/>
<dbReference type="SUPFAM" id="SSF47413">
    <property type="entry name" value="lambda repressor-like DNA-binding domains"/>
    <property type="match status" value="1"/>
</dbReference>
<dbReference type="STRING" id="95161.SAMN05660874_00860"/>
<name>A0A1I6PJS5_9PSEU</name>
<evidence type="ECO:0000259" key="1">
    <source>
        <dbReference type="PROSITE" id="PS50943"/>
    </source>
</evidence>
<evidence type="ECO:0000313" key="3">
    <source>
        <dbReference type="Proteomes" id="UP000198852"/>
    </source>
</evidence>
<protein>
    <submittedName>
        <fullName evidence="2">Helix-turn-helix domain-containing protein</fullName>
    </submittedName>
</protein>
<evidence type="ECO:0000313" key="2">
    <source>
        <dbReference type="EMBL" id="SFS40501.1"/>
    </source>
</evidence>
<feature type="domain" description="HTH cro/C1-type" evidence="1">
    <location>
        <begin position="24"/>
        <end position="81"/>
    </location>
</feature>